<dbReference type="InterPro" id="IPR019028">
    <property type="entry name" value="CBM_49"/>
</dbReference>
<protein>
    <recommendedName>
        <fullName evidence="2">Carbohydrate binding domain-containing protein</fullName>
    </recommendedName>
</protein>
<dbReference type="AlphaFoldDB" id="A0AAD4TD46"/>
<keyword evidence="4" id="KW-1185">Reference proteome</keyword>
<organism evidence="3 4">
    <name type="scientific">Papaver atlanticum</name>
    <dbReference type="NCBI Taxonomy" id="357466"/>
    <lineage>
        <taxon>Eukaryota</taxon>
        <taxon>Viridiplantae</taxon>
        <taxon>Streptophyta</taxon>
        <taxon>Embryophyta</taxon>
        <taxon>Tracheophyta</taxon>
        <taxon>Spermatophyta</taxon>
        <taxon>Magnoliopsida</taxon>
        <taxon>Ranunculales</taxon>
        <taxon>Papaveraceae</taxon>
        <taxon>Papaveroideae</taxon>
        <taxon>Papaver</taxon>
    </lineage>
</organism>
<feature type="region of interest" description="Disordered" evidence="1">
    <location>
        <begin position="1"/>
        <end position="50"/>
    </location>
</feature>
<dbReference type="SMART" id="SM01063">
    <property type="entry name" value="CBM49"/>
    <property type="match status" value="1"/>
</dbReference>
<gene>
    <name evidence="3" type="ORF">MKW98_026448</name>
</gene>
<dbReference type="InterPro" id="IPR008965">
    <property type="entry name" value="CBM2/CBM3_carb-bd_dom_sf"/>
</dbReference>
<feature type="non-terminal residue" evidence="3">
    <location>
        <position position="142"/>
    </location>
</feature>
<reference evidence="3" key="1">
    <citation type="submission" date="2022-04" db="EMBL/GenBank/DDBJ databases">
        <title>A functionally conserved STORR gene fusion in Papaver species that diverged 16.8 million years ago.</title>
        <authorList>
            <person name="Catania T."/>
        </authorList>
    </citation>
    <scope>NUCLEOTIDE SEQUENCE</scope>
    <source>
        <strain evidence="3">S-188037</strain>
    </source>
</reference>
<dbReference type="GO" id="GO:0031012">
    <property type="term" value="C:extracellular matrix"/>
    <property type="evidence" value="ECO:0007669"/>
    <property type="project" value="TreeGrafter"/>
</dbReference>
<evidence type="ECO:0000256" key="1">
    <source>
        <dbReference type="SAM" id="MobiDB-lite"/>
    </source>
</evidence>
<proteinExistence type="predicted"/>
<dbReference type="Pfam" id="PF09478">
    <property type="entry name" value="CBM49"/>
    <property type="match status" value="1"/>
</dbReference>
<dbReference type="EMBL" id="JAJJMB010002585">
    <property type="protein sequence ID" value="KAI3950994.1"/>
    <property type="molecule type" value="Genomic_DNA"/>
</dbReference>
<dbReference type="PANTHER" id="PTHR33239">
    <property type="entry name" value="CELLULOSE-BINDING DOMAIN-CONTAINING PROTEIN-RELATED"/>
    <property type="match status" value="1"/>
</dbReference>
<feature type="domain" description="Carbohydrate binding" evidence="2">
    <location>
        <begin position="50"/>
        <end position="130"/>
    </location>
</feature>
<comment type="caution">
    <text evidence="3">The sequence shown here is derived from an EMBL/GenBank/DDBJ whole genome shotgun (WGS) entry which is preliminary data.</text>
</comment>
<feature type="compositionally biased region" description="Gly residues" evidence="1">
    <location>
        <begin position="1"/>
        <end position="10"/>
    </location>
</feature>
<dbReference type="GO" id="GO:0030198">
    <property type="term" value="P:extracellular matrix organization"/>
    <property type="evidence" value="ECO:0007669"/>
    <property type="project" value="TreeGrafter"/>
</dbReference>
<evidence type="ECO:0000313" key="3">
    <source>
        <dbReference type="EMBL" id="KAI3950994.1"/>
    </source>
</evidence>
<sequence length="142" mass="15070">RLNGGNGGYSQGAVAVISPKPVVTKPSPAPKPTPVQKPKPTPVKASSSKISVTQKATTTWNAKGKTYHRYSATVTNNSGKTLKELKLYIDNLYGPVWGLTKSGNAYTFPSWLTSLPAGKSMEFVYIHANTPAAVSVSSYTLA</sequence>
<feature type="compositionally biased region" description="Pro residues" evidence="1">
    <location>
        <begin position="27"/>
        <end position="41"/>
    </location>
</feature>
<accession>A0AAD4TD46</accession>
<dbReference type="GO" id="GO:0005201">
    <property type="term" value="F:extracellular matrix structural constituent"/>
    <property type="evidence" value="ECO:0007669"/>
    <property type="project" value="TreeGrafter"/>
</dbReference>
<dbReference type="SUPFAM" id="SSF49384">
    <property type="entry name" value="Carbohydrate-binding domain"/>
    <property type="match status" value="1"/>
</dbReference>
<dbReference type="GO" id="GO:0030246">
    <property type="term" value="F:carbohydrate binding"/>
    <property type="evidence" value="ECO:0007669"/>
    <property type="project" value="InterPro"/>
</dbReference>
<evidence type="ECO:0000259" key="2">
    <source>
        <dbReference type="SMART" id="SM01063"/>
    </source>
</evidence>
<name>A0AAD4TD46_9MAGN</name>
<evidence type="ECO:0000313" key="4">
    <source>
        <dbReference type="Proteomes" id="UP001202328"/>
    </source>
</evidence>
<dbReference type="Proteomes" id="UP001202328">
    <property type="component" value="Unassembled WGS sequence"/>
</dbReference>
<dbReference type="InterPro" id="IPR052879">
    <property type="entry name" value="Dd_Spore_Germination_Stalk"/>
</dbReference>